<proteinExistence type="inferred from homology"/>
<keyword evidence="4" id="KW-0812">Transmembrane</keyword>
<dbReference type="Gene3D" id="2.40.10.10">
    <property type="entry name" value="Trypsin-like serine proteases"/>
    <property type="match status" value="2"/>
</dbReference>
<dbReference type="SUPFAM" id="SSF50494">
    <property type="entry name" value="Trypsin-like serine proteases"/>
    <property type="match status" value="1"/>
</dbReference>
<dbReference type="PRINTS" id="PR00834">
    <property type="entry name" value="PROTEASES2C"/>
</dbReference>
<comment type="similarity">
    <text evidence="1">Belongs to the peptidase S1C family.</text>
</comment>
<dbReference type="GO" id="GO:0006508">
    <property type="term" value="P:proteolysis"/>
    <property type="evidence" value="ECO:0007669"/>
    <property type="project" value="UniProtKB-KW"/>
</dbReference>
<evidence type="ECO:0000313" key="5">
    <source>
        <dbReference type="EMBL" id="MCV2232301.1"/>
    </source>
</evidence>
<evidence type="ECO:0000256" key="4">
    <source>
        <dbReference type="SAM" id="Phobius"/>
    </source>
</evidence>
<gene>
    <name evidence="5" type="ORF">N7548_05605</name>
</gene>
<keyword evidence="4" id="KW-1133">Transmembrane helix</keyword>
<dbReference type="InterPro" id="IPR043504">
    <property type="entry name" value="Peptidase_S1_PA_chymotrypsin"/>
</dbReference>
<dbReference type="EMBL" id="JAOVQM010000003">
    <property type="protein sequence ID" value="MCV2232301.1"/>
    <property type="molecule type" value="Genomic_DNA"/>
</dbReference>
<dbReference type="InterPro" id="IPR009003">
    <property type="entry name" value="Peptidase_S1_PA"/>
</dbReference>
<dbReference type="RefSeq" id="WP_263608486.1">
    <property type="nucleotide sequence ID" value="NZ_JAOVQM010000003.1"/>
</dbReference>
<reference evidence="5" key="1">
    <citation type="submission" date="2022-09" db="EMBL/GenBank/DDBJ databases">
        <title>Novel Mycoplasma species identified in domestic and wild animals.</title>
        <authorList>
            <person name="Volokhov D.V."/>
            <person name="Furtak V.A."/>
            <person name="Zagorodnyaya T.A."/>
        </authorList>
    </citation>
    <scope>NUCLEOTIDE SEQUENCE</scope>
    <source>
        <strain evidence="5">Oakley</strain>
    </source>
</reference>
<feature type="transmembrane region" description="Helical" evidence="4">
    <location>
        <begin position="7"/>
        <end position="25"/>
    </location>
</feature>
<keyword evidence="2 5" id="KW-0645">Protease</keyword>
<comment type="caution">
    <text evidence="5">The sequence shown here is derived from an EMBL/GenBank/DDBJ whole genome shotgun (WGS) entry which is preliminary data.</text>
</comment>
<keyword evidence="4" id="KW-0472">Membrane</keyword>
<keyword evidence="3" id="KW-0378">Hydrolase</keyword>
<accession>A0ABT2Y6D7</accession>
<organism evidence="5 6">
    <name type="scientific">Paracholeplasma manati</name>
    <dbReference type="NCBI Taxonomy" id="591373"/>
    <lineage>
        <taxon>Bacteria</taxon>
        <taxon>Bacillati</taxon>
        <taxon>Mycoplasmatota</taxon>
        <taxon>Mollicutes</taxon>
        <taxon>Acholeplasmatales</taxon>
        <taxon>Acholeplasmataceae</taxon>
        <taxon>Paracholeplasma</taxon>
    </lineage>
</organism>
<evidence type="ECO:0000256" key="3">
    <source>
        <dbReference type="ARBA" id="ARBA00022801"/>
    </source>
</evidence>
<dbReference type="PANTHER" id="PTHR43343">
    <property type="entry name" value="PEPTIDASE S12"/>
    <property type="match status" value="1"/>
</dbReference>
<dbReference type="InterPro" id="IPR051201">
    <property type="entry name" value="Chloro_Bact_Ser_Proteases"/>
</dbReference>
<sequence>MKKFFGWVRNTIVVLGLLYVTSIFVDIRIEGVPLNTVYETAAKETFKFVEDLIERIRKEPEVSALTVTRNEEGQYVFATTIKNVKEDELISITIDNVVYTEFEVEDKRTYIIVKFVADVTFEPGEANKQFTVNNIRYTRNDTENILNADITGTAFKSIDLAIVEARKNSVIGIYNCVEGEFTTTCSSWGSGVIFDRDTREVTVGLNTFNEYDYYIITNAHVVEGGSIYRIYYNGNELNDRATLVGTYTDDTDLAILKLTTRAQLLVLSDNQFVTKTALPVYQGQTVFSIGSPGGPQNFNTVKEGIVTALNVPISLGNDSSLCPNTCSSFQTNAALGAGSSGGAMFDSAGNLIGIHFAGNEENTVSSEIPMSKVFEAIEAILNEE</sequence>
<keyword evidence="6" id="KW-1185">Reference proteome</keyword>
<name>A0ABT2Y6D7_9MOLU</name>
<dbReference type="GO" id="GO:0008233">
    <property type="term" value="F:peptidase activity"/>
    <property type="evidence" value="ECO:0007669"/>
    <property type="project" value="UniProtKB-KW"/>
</dbReference>
<dbReference type="Proteomes" id="UP001177160">
    <property type="component" value="Unassembled WGS sequence"/>
</dbReference>
<dbReference type="PANTHER" id="PTHR43343:SF3">
    <property type="entry name" value="PROTEASE DO-LIKE 8, CHLOROPLASTIC"/>
    <property type="match status" value="1"/>
</dbReference>
<evidence type="ECO:0000313" key="6">
    <source>
        <dbReference type="Proteomes" id="UP001177160"/>
    </source>
</evidence>
<protein>
    <submittedName>
        <fullName evidence="5">Serine protease</fullName>
    </submittedName>
</protein>
<dbReference type="Pfam" id="PF13365">
    <property type="entry name" value="Trypsin_2"/>
    <property type="match status" value="1"/>
</dbReference>
<evidence type="ECO:0000256" key="1">
    <source>
        <dbReference type="ARBA" id="ARBA00010541"/>
    </source>
</evidence>
<dbReference type="InterPro" id="IPR001940">
    <property type="entry name" value="Peptidase_S1C"/>
</dbReference>
<evidence type="ECO:0000256" key="2">
    <source>
        <dbReference type="ARBA" id="ARBA00022670"/>
    </source>
</evidence>